<dbReference type="InterPro" id="IPR050469">
    <property type="entry name" value="Diguanylate_Cyclase"/>
</dbReference>
<dbReference type="Proteomes" id="UP001157910">
    <property type="component" value="Unassembled WGS sequence"/>
</dbReference>
<reference evidence="4 5" key="1">
    <citation type="submission" date="2017-05" db="EMBL/GenBank/DDBJ databases">
        <authorList>
            <person name="Varghese N."/>
            <person name="Submissions S."/>
        </authorList>
    </citation>
    <scope>NUCLEOTIDE SEQUENCE [LARGE SCALE GENOMIC DNA]</scope>
    <source>
        <strain evidence="4 5">SM16</strain>
    </source>
</reference>
<dbReference type="EC" id="2.7.7.65" evidence="1"/>
<dbReference type="SUPFAM" id="SSF55781">
    <property type="entry name" value="GAF domain-like"/>
    <property type="match status" value="1"/>
</dbReference>
<evidence type="ECO:0000259" key="3">
    <source>
        <dbReference type="PROSITE" id="PS50887"/>
    </source>
</evidence>
<evidence type="ECO:0000313" key="5">
    <source>
        <dbReference type="Proteomes" id="UP001157910"/>
    </source>
</evidence>
<gene>
    <name evidence="4" type="ORF">SAMN06296065_11447</name>
</gene>
<dbReference type="InterPro" id="IPR029787">
    <property type="entry name" value="Nucleotide_cyclase"/>
</dbReference>
<evidence type="ECO:0000313" key="4">
    <source>
        <dbReference type="EMBL" id="SMP80490.1"/>
    </source>
</evidence>
<evidence type="ECO:0000256" key="1">
    <source>
        <dbReference type="ARBA" id="ARBA00012528"/>
    </source>
</evidence>
<dbReference type="NCBIfam" id="TIGR00254">
    <property type="entry name" value="GGDEF"/>
    <property type="match status" value="1"/>
</dbReference>
<dbReference type="SUPFAM" id="SSF55073">
    <property type="entry name" value="Nucleotide cyclase"/>
    <property type="match status" value="1"/>
</dbReference>
<comment type="caution">
    <text evidence="4">The sequence shown here is derived from an EMBL/GenBank/DDBJ whole genome shotgun (WGS) entry which is preliminary data.</text>
</comment>
<dbReference type="InterPro" id="IPR000160">
    <property type="entry name" value="GGDEF_dom"/>
</dbReference>
<dbReference type="InterPro" id="IPR043128">
    <property type="entry name" value="Rev_trsase/Diguanyl_cyclase"/>
</dbReference>
<name>A0ABY1QTI7_9SPHN</name>
<accession>A0ABY1QTI7</accession>
<dbReference type="InterPro" id="IPR029016">
    <property type="entry name" value="GAF-like_dom_sf"/>
</dbReference>
<dbReference type="PANTHER" id="PTHR45138:SF9">
    <property type="entry name" value="DIGUANYLATE CYCLASE DGCM-RELATED"/>
    <property type="match status" value="1"/>
</dbReference>
<protein>
    <recommendedName>
        <fullName evidence="1">diguanylate cyclase</fullName>
        <ecNumber evidence="1">2.7.7.65</ecNumber>
    </recommendedName>
</protein>
<organism evidence="4 5">
    <name type="scientific">Novosphingobium panipatense</name>
    <dbReference type="NCBI Taxonomy" id="428991"/>
    <lineage>
        <taxon>Bacteria</taxon>
        <taxon>Pseudomonadati</taxon>
        <taxon>Pseudomonadota</taxon>
        <taxon>Alphaproteobacteria</taxon>
        <taxon>Sphingomonadales</taxon>
        <taxon>Sphingomonadaceae</taxon>
        <taxon>Novosphingobium</taxon>
    </lineage>
</organism>
<feature type="domain" description="GGDEF" evidence="3">
    <location>
        <begin position="193"/>
        <end position="327"/>
    </location>
</feature>
<sequence length="334" mass="36347">MSDAKLQDEEGRMAALERLEVLDTGPEEAFEKIVNLVRTVLGVPMATVTLVDRERQWFKARSGLCAVETPRSISFCTHTIQQREPLVVPDALLDPRFADSPLVQEAPHIRSYAGVPLQTPDGYNVGALCAIDTEPRTFSDGDMAILTNFAHIVVDELELRLIAQRDHLTGALNRRGFMEQAAKEFSRFTRHQRSAALIALDIDHFKIINDQHGHPAGDEVLRQVAQLCTSSMRPSDSFGRLGGEEFALLLPEADGVEAVAAAERFRAAIESHSFDIPGGEKLRVTASLGVSSLDPGIASVEGWFAAADGLLYKAKKNGRNRVCSTAPEASSGSS</sequence>
<dbReference type="PROSITE" id="PS50887">
    <property type="entry name" value="GGDEF"/>
    <property type="match status" value="1"/>
</dbReference>
<dbReference type="EMBL" id="FXUI01000014">
    <property type="protein sequence ID" value="SMP80490.1"/>
    <property type="molecule type" value="Genomic_DNA"/>
</dbReference>
<proteinExistence type="predicted"/>
<dbReference type="SMART" id="SM00065">
    <property type="entry name" value="GAF"/>
    <property type="match status" value="1"/>
</dbReference>
<dbReference type="CDD" id="cd01949">
    <property type="entry name" value="GGDEF"/>
    <property type="match status" value="1"/>
</dbReference>
<dbReference type="Pfam" id="PF00990">
    <property type="entry name" value="GGDEF"/>
    <property type="match status" value="1"/>
</dbReference>
<dbReference type="InterPro" id="IPR003018">
    <property type="entry name" value="GAF"/>
</dbReference>
<dbReference type="Pfam" id="PF01590">
    <property type="entry name" value="GAF"/>
    <property type="match status" value="1"/>
</dbReference>
<dbReference type="Gene3D" id="3.30.70.270">
    <property type="match status" value="1"/>
</dbReference>
<dbReference type="PANTHER" id="PTHR45138">
    <property type="entry name" value="REGULATORY COMPONENTS OF SENSORY TRANSDUCTION SYSTEM"/>
    <property type="match status" value="1"/>
</dbReference>
<evidence type="ECO:0000256" key="2">
    <source>
        <dbReference type="ARBA" id="ARBA00034247"/>
    </source>
</evidence>
<keyword evidence="5" id="KW-1185">Reference proteome</keyword>
<dbReference type="SMART" id="SM00267">
    <property type="entry name" value="GGDEF"/>
    <property type="match status" value="1"/>
</dbReference>
<dbReference type="Gene3D" id="3.30.450.40">
    <property type="match status" value="1"/>
</dbReference>
<dbReference type="RefSeq" id="WP_283406978.1">
    <property type="nucleotide sequence ID" value="NZ_FXUI01000014.1"/>
</dbReference>
<comment type="catalytic activity">
    <reaction evidence="2">
        <text>2 GTP = 3',3'-c-di-GMP + 2 diphosphate</text>
        <dbReference type="Rhea" id="RHEA:24898"/>
        <dbReference type="ChEBI" id="CHEBI:33019"/>
        <dbReference type="ChEBI" id="CHEBI:37565"/>
        <dbReference type="ChEBI" id="CHEBI:58805"/>
        <dbReference type="EC" id="2.7.7.65"/>
    </reaction>
</comment>